<dbReference type="EnsemblMetazoa" id="XM_012208792.1">
    <property type="protein sequence ID" value="XP_012064182.1"/>
    <property type="gene ID" value="LOC105627512"/>
</dbReference>
<evidence type="ECO:0000256" key="8">
    <source>
        <dbReference type="ARBA" id="ARBA00023128"/>
    </source>
</evidence>
<evidence type="ECO:0000256" key="12">
    <source>
        <dbReference type="SAM" id="MobiDB-lite"/>
    </source>
</evidence>
<evidence type="ECO:0000259" key="14">
    <source>
        <dbReference type="Pfam" id="PF08669"/>
    </source>
</evidence>
<dbReference type="FunCoup" id="A0A158P324">
    <property type="interactions" value="349"/>
</dbReference>
<evidence type="ECO:0000256" key="6">
    <source>
        <dbReference type="ARBA" id="ARBA00022679"/>
    </source>
</evidence>
<dbReference type="Gene3D" id="3.30.70.1400">
    <property type="entry name" value="Aminomethyltransferase beta-barrel domains"/>
    <property type="match status" value="1"/>
</dbReference>
<organism evidence="15 16">
    <name type="scientific">Atta cephalotes</name>
    <name type="common">Leafcutter ant</name>
    <dbReference type="NCBI Taxonomy" id="12957"/>
    <lineage>
        <taxon>Eukaryota</taxon>
        <taxon>Metazoa</taxon>
        <taxon>Ecdysozoa</taxon>
        <taxon>Arthropoda</taxon>
        <taxon>Hexapoda</taxon>
        <taxon>Insecta</taxon>
        <taxon>Pterygota</taxon>
        <taxon>Neoptera</taxon>
        <taxon>Endopterygota</taxon>
        <taxon>Hymenoptera</taxon>
        <taxon>Apocrita</taxon>
        <taxon>Aculeata</taxon>
        <taxon>Formicoidea</taxon>
        <taxon>Formicidae</taxon>
        <taxon>Myrmicinae</taxon>
        <taxon>Atta</taxon>
    </lineage>
</organism>
<dbReference type="KEGG" id="acep:105627512"/>
<comment type="subunit">
    <text evidence="4 11">The glycine cleavage system is composed of four proteins: P, T, L and H.</text>
</comment>
<feature type="domain" description="Aminomethyltransferase C-terminal" evidence="14">
    <location>
        <begin position="371"/>
        <end position="450"/>
    </location>
</feature>
<protein>
    <recommendedName>
        <fullName evidence="11">Aminomethyltransferase</fullName>
        <ecNumber evidence="11">2.1.2.10</ecNumber>
    </recommendedName>
    <alternativeName>
        <fullName evidence="11">Glycine cleavage system T protein</fullName>
    </alternativeName>
</protein>
<name>A0A158P324_ATTCE</name>
<dbReference type="FunFam" id="4.10.1250.10:FF:000002">
    <property type="entry name" value="Aminomethyltransferase"/>
    <property type="match status" value="1"/>
</dbReference>
<keyword evidence="16" id="KW-1185">Reference proteome</keyword>
<dbReference type="InterPro" id="IPR027266">
    <property type="entry name" value="TrmE/GcvT-like"/>
</dbReference>
<dbReference type="eggNOG" id="KOG2770">
    <property type="taxonomic scope" value="Eukaryota"/>
</dbReference>
<comment type="catalytic activity">
    <reaction evidence="9 11">
        <text>N(6)-[(R)-S(8)-aminomethyldihydrolipoyl]-L-lysyl-[protein] + (6S)-5,6,7,8-tetrahydrofolate = N(6)-[(R)-dihydrolipoyl]-L-lysyl-[protein] + (6R)-5,10-methylene-5,6,7,8-tetrahydrofolate + NH4(+)</text>
        <dbReference type="Rhea" id="RHEA:16945"/>
        <dbReference type="Rhea" id="RHEA-COMP:10475"/>
        <dbReference type="Rhea" id="RHEA-COMP:10492"/>
        <dbReference type="ChEBI" id="CHEBI:15636"/>
        <dbReference type="ChEBI" id="CHEBI:28938"/>
        <dbReference type="ChEBI" id="CHEBI:57453"/>
        <dbReference type="ChEBI" id="CHEBI:83100"/>
        <dbReference type="ChEBI" id="CHEBI:83143"/>
        <dbReference type="EC" id="2.1.2.10"/>
    </reaction>
</comment>
<proteinExistence type="inferred from homology"/>
<evidence type="ECO:0000256" key="10">
    <source>
        <dbReference type="PIRSR" id="PIRSR006487-1"/>
    </source>
</evidence>
<dbReference type="InterPro" id="IPR006222">
    <property type="entry name" value="GCVT_N"/>
</dbReference>
<dbReference type="GO" id="GO:0005960">
    <property type="term" value="C:glycine cleavage complex"/>
    <property type="evidence" value="ECO:0007669"/>
    <property type="project" value="InterPro"/>
</dbReference>
<dbReference type="InterPro" id="IPR006223">
    <property type="entry name" value="GcvT"/>
</dbReference>
<dbReference type="Proteomes" id="UP000005205">
    <property type="component" value="Unassembled WGS sequence"/>
</dbReference>
<dbReference type="GO" id="GO:0005739">
    <property type="term" value="C:mitochondrion"/>
    <property type="evidence" value="ECO:0007669"/>
    <property type="project" value="UniProtKB-SubCell"/>
</dbReference>
<dbReference type="SUPFAM" id="SSF103025">
    <property type="entry name" value="Folate-binding domain"/>
    <property type="match status" value="1"/>
</dbReference>
<dbReference type="GO" id="GO:0004047">
    <property type="term" value="F:aminomethyltransferase activity"/>
    <property type="evidence" value="ECO:0007669"/>
    <property type="project" value="UniProtKB-EC"/>
</dbReference>
<keyword evidence="5 11" id="KW-0032">Aminotransferase</keyword>
<dbReference type="Gene3D" id="4.10.1250.10">
    <property type="entry name" value="Aminomethyltransferase fragment"/>
    <property type="match status" value="1"/>
</dbReference>
<keyword evidence="8 11" id="KW-0496">Mitochondrion</keyword>
<dbReference type="PANTHER" id="PTHR43757">
    <property type="entry name" value="AMINOMETHYLTRANSFERASE"/>
    <property type="match status" value="1"/>
</dbReference>
<sequence>MLRFVVRDKFIVCDNLEKCLNALGGIRDICSVATLSRVKERLIVSGSSTSRSNCLIDSTIPHAAVETTRRENRRLSSTSVIKEARKTCLYDLHVEKQGKIVNFAGWLLSVQYREAIAVSHLHTRSLASLFDVGHMLQTCVSGKDAGEYLESLTTCDLKNLSRGAATLTVFTNDKGGILDDLIITKDDEDKYFVISNAGRREEDSRLLLERQDDFKKVGKDVYIDFLDPLEQGLIALQGPTAEMVLQSLVKIDLRSLKFMNSVKTEISGSRIRISRCGYTGEDGFEISVPANDAINLVERILEIPDVKLAGLGARDSLRLEAGLCLYGHDINENTTPIEAALTWLVAKRRRVEANFPGAQRILSQIKTGTTKKRVGLLLGQGPPAREGAPILTPEGERVGSVTSGGPSPTLGRPIAMGYMPPDLAQYGGGILVEVRGKTYKGTVTRMPFVKTKYYTAK</sequence>
<evidence type="ECO:0000256" key="1">
    <source>
        <dbReference type="ARBA" id="ARBA00003631"/>
    </source>
</evidence>
<comment type="subcellular location">
    <subcellularLocation>
        <location evidence="2 11">Mitochondrion</location>
    </subcellularLocation>
</comment>
<evidence type="ECO:0000256" key="3">
    <source>
        <dbReference type="ARBA" id="ARBA00008609"/>
    </source>
</evidence>
<dbReference type="Pfam" id="PF08669">
    <property type="entry name" value="GCV_T_C"/>
    <property type="match status" value="1"/>
</dbReference>
<evidence type="ECO:0000256" key="5">
    <source>
        <dbReference type="ARBA" id="ARBA00022576"/>
    </source>
</evidence>
<dbReference type="STRING" id="12957.A0A158P324"/>
<dbReference type="InterPro" id="IPR013977">
    <property type="entry name" value="GcvT_C"/>
</dbReference>
<comment type="function">
    <text evidence="1 11">The glycine cleavage system catalyzes the degradation of glycine.</text>
</comment>
<feature type="binding site" evidence="10">
    <location>
        <position position="285"/>
    </location>
    <ligand>
        <name>substrate</name>
    </ligand>
</feature>
<dbReference type="NCBIfam" id="NF001567">
    <property type="entry name" value="PRK00389.1"/>
    <property type="match status" value="1"/>
</dbReference>
<dbReference type="EMBL" id="ADTU01007681">
    <property type="status" value="NOT_ANNOTATED_CDS"/>
    <property type="molecule type" value="Genomic_DNA"/>
</dbReference>
<dbReference type="InterPro" id="IPR028896">
    <property type="entry name" value="GcvT/YgfZ/DmdA"/>
</dbReference>
<reference evidence="15" key="2">
    <citation type="submission" date="2016-04" db="UniProtKB">
        <authorList>
            <consortium name="EnsemblMetazoa"/>
        </authorList>
    </citation>
    <scope>IDENTIFICATION</scope>
</reference>
<comment type="similarity">
    <text evidence="3 11">Belongs to the GcvT family.</text>
</comment>
<dbReference type="SUPFAM" id="SSF101790">
    <property type="entry name" value="Aminomethyltransferase beta-barrel domain"/>
    <property type="match status" value="1"/>
</dbReference>
<evidence type="ECO:0000256" key="9">
    <source>
        <dbReference type="ARBA" id="ARBA00047665"/>
    </source>
</evidence>
<dbReference type="Gene3D" id="2.40.30.110">
    <property type="entry name" value="Aminomethyltransferase beta-barrel domains"/>
    <property type="match status" value="1"/>
</dbReference>
<dbReference type="PIRSF" id="PIRSF006487">
    <property type="entry name" value="GcvT"/>
    <property type="match status" value="1"/>
</dbReference>
<evidence type="ECO:0000256" key="4">
    <source>
        <dbReference type="ARBA" id="ARBA00011690"/>
    </source>
</evidence>
<dbReference type="OrthoDB" id="10263536at2759"/>
<dbReference type="EC" id="2.1.2.10" evidence="11"/>
<keyword evidence="6 11" id="KW-0808">Transferase</keyword>
<evidence type="ECO:0000313" key="15">
    <source>
        <dbReference type="EnsemblMetazoa" id="XP_012064182.1"/>
    </source>
</evidence>
<keyword evidence="7 11" id="KW-0809">Transit peptide</keyword>
<evidence type="ECO:0000259" key="13">
    <source>
        <dbReference type="Pfam" id="PF01571"/>
    </source>
</evidence>
<dbReference type="InterPro" id="IPR029043">
    <property type="entry name" value="GcvT/YgfZ_C"/>
</dbReference>
<evidence type="ECO:0000256" key="7">
    <source>
        <dbReference type="ARBA" id="ARBA00022946"/>
    </source>
</evidence>
<dbReference type="GO" id="GO:0006546">
    <property type="term" value="P:glycine catabolic process"/>
    <property type="evidence" value="ECO:0007669"/>
    <property type="project" value="InterPro"/>
</dbReference>
<dbReference type="Pfam" id="PF01571">
    <property type="entry name" value="GCV_T"/>
    <property type="match status" value="1"/>
</dbReference>
<dbReference type="Gene3D" id="3.30.1360.120">
    <property type="entry name" value="Probable tRNA modification gtpase trme, domain 1"/>
    <property type="match status" value="1"/>
</dbReference>
<evidence type="ECO:0000256" key="11">
    <source>
        <dbReference type="RuleBase" id="RU003981"/>
    </source>
</evidence>
<dbReference type="NCBIfam" id="TIGR00528">
    <property type="entry name" value="gcvT"/>
    <property type="match status" value="1"/>
</dbReference>
<dbReference type="AlphaFoldDB" id="A0A158P324"/>
<dbReference type="PANTHER" id="PTHR43757:SF16">
    <property type="entry name" value="AMINOMETHYLTRANSFERASE, MITOCHONDRIAL"/>
    <property type="match status" value="1"/>
</dbReference>
<gene>
    <name evidence="15" type="primary">105627512</name>
</gene>
<dbReference type="InParanoid" id="A0A158P324"/>
<reference evidence="16" key="1">
    <citation type="journal article" date="2011" name="PLoS Genet.">
        <title>The genome sequence of the leaf-cutter ant Atta cephalotes reveals insights into its obligate symbiotic lifestyle.</title>
        <authorList>
            <person name="Suen G."/>
            <person name="Teiling C."/>
            <person name="Li L."/>
            <person name="Holt C."/>
            <person name="Abouheif E."/>
            <person name="Bornberg-Bauer E."/>
            <person name="Bouffard P."/>
            <person name="Caldera E.J."/>
            <person name="Cash E."/>
            <person name="Cavanaugh A."/>
            <person name="Denas O."/>
            <person name="Elhaik E."/>
            <person name="Fave M.J."/>
            <person name="Gadau J."/>
            <person name="Gibson J.D."/>
            <person name="Graur D."/>
            <person name="Grubbs K.J."/>
            <person name="Hagen D.E."/>
            <person name="Harkins T.T."/>
            <person name="Helmkampf M."/>
            <person name="Hu H."/>
            <person name="Johnson B.R."/>
            <person name="Kim J."/>
            <person name="Marsh S.E."/>
            <person name="Moeller J.A."/>
            <person name="Munoz-Torres M.C."/>
            <person name="Murphy M.C."/>
            <person name="Naughton M.C."/>
            <person name="Nigam S."/>
            <person name="Overson R."/>
            <person name="Rajakumar R."/>
            <person name="Reese J.T."/>
            <person name="Scott J.J."/>
            <person name="Smith C.R."/>
            <person name="Tao S."/>
            <person name="Tsutsui N.D."/>
            <person name="Viljakainen L."/>
            <person name="Wissler L."/>
            <person name="Yandell M.D."/>
            <person name="Zimmer F."/>
            <person name="Taylor J."/>
            <person name="Slater S.C."/>
            <person name="Clifton S.W."/>
            <person name="Warren W.C."/>
            <person name="Elsik C.G."/>
            <person name="Smith C.D."/>
            <person name="Weinstock G.M."/>
            <person name="Gerardo N.M."/>
            <person name="Currie C.R."/>
        </authorList>
    </citation>
    <scope>NUCLEOTIDE SEQUENCE [LARGE SCALE GENOMIC DNA]</scope>
</reference>
<dbReference type="GO" id="GO:0008483">
    <property type="term" value="F:transaminase activity"/>
    <property type="evidence" value="ECO:0007669"/>
    <property type="project" value="UniProtKB-KW"/>
</dbReference>
<evidence type="ECO:0000256" key="2">
    <source>
        <dbReference type="ARBA" id="ARBA00004173"/>
    </source>
</evidence>
<accession>A0A158P324</accession>
<evidence type="ECO:0000313" key="16">
    <source>
        <dbReference type="Proteomes" id="UP000005205"/>
    </source>
</evidence>
<dbReference type="FunFam" id="3.30.70.1400:FF:000001">
    <property type="entry name" value="Aminomethyltransferase"/>
    <property type="match status" value="1"/>
</dbReference>
<feature type="domain" description="GCVT N-terminal" evidence="13">
    <location>
        <begin position="89"/>
        <end position="347"/>
    </location>
</feature>
<feature type="region of interest" description="Disordered" evidence="12">
    <location>
        <begin position="385"/>
        <end position="406"/>
    </location>
</feature>